<feature type="domain" description="Carboxymuconolactone decarboxylase-like" evidence="2">
    <location>
        <begin position="48"/>
        <end position="110"/>
    </location>
</feature>
<protein>
    <recommendedName>
        <fullName evidence="2">Carboxymuconolactone decarboxylase-like domain-containing protein</fullName>
    </recommendedName>
</protein>
<dbReference type="EMBL" id="BAHD01000007">
    <property type="protein sequence ID" value="GAB94616.1"/>
    <property type="molecule type" value="Genomic_DNA"/>
</dbReference>
<dbReference type="SUPFAM" id="SSF69118">
    <property type="entry name" value="AhpD-like"/>
    <property type="match status" value="1"/>
</dbReference>
<accession>K6WLC7</accession>
<dbReference type="Proteomes" id="UP000008366">
    <property type="component" value="Unassembled WGS sequence"/>
</dbReference>
<sequence length="187" mass="20799">MPEPGTEDPKPVLGSLRFENTRFDPDITPFHELAKDMAAQFGYAAELSADRVLLQLLRLRVAQLNPCSYCLILHAEVAARIGIRSEQTAHLASWRESAMYSPGQRVALAYCEGLTLFRHEEIPALHKELRLHFTEREVAEIAAVVINMNVWTRLKLAQGATPSLASSGTPTQHRSLVSDADRSRGPQ</sequence>
<dbReference type="eggNOG" id="COG2128">
    <property type="taxonomic scope" value="Bacteria"/>
</dbReference>
<dbReference type="PANTHER" id="PTHR34846">
    <property type="entry name" value="4-CARBOXYMUCONOLACTONE DECARBOXYLASE FAMILY PROTEIN (AFU_ORTHOLOGUE AFUA_6G11590)"/>
    <property type="match status" value="1"/>
</dbReference>
<evidence type="ECO:0000259" key="2">
    <source>
        <dbReference type="Pfam" id="PF02627"/>
    </source>
</evidence>
<dbReference type="NCBIfam" id="TIGR00778">
    <property type="entry name" value="ahpD_dom"/>
    <property type="match status" value="1"/>
</dbReference>
<dbReference type="InterPro" id="IPR029032">
    <property type="entry name" value="AhpD-like"/>
</dbReference>
<dbReference type="Pfam" id="PF02627">
    <property type="entry name" value="CMD"/>
    <property type="match status" value="1"/>
</dbReference>
<feature type="compositionally biased region" description="Polar residues" evidence="1">
    <location>
        <begin position="162"/>
        <end position="175"/>
    </location>
</feature>
<dbReference type="STRING" id="1184609.KILIM_007_00540"/>
<comment type="caution">
    <text evidence="3">The sequence shown here is derived from an EMBL/GenBank/DDBJ whole genome shotgun (WGS) entry which is preliminary data.</text>
</comment>
<dbReference type="GO" id="GO:0051920">
    <property type="term" value="F:peroxiredoxin activity"/>
    <property type="evidence" value="ECO:0007669"/>
    <property type="project" value="InterPro"/>
</dbReference>
<proteinExistence type="predicted"/>
<keyword evidence="4" id="KW-1185">Reference proteome</keyword>
<organism evidence="3 4">
    <name type="scientific">Kineosphaera limosa NBRC 100340</name>
    <dbReference type="NCBI Taxonomy" id="1184609"/>
    <lineage>
        <taxon>Bacteria</taxon>
        <taxon>Bacillati</taxon>
        <taxon>Actinomycetota</taxon>
        <taxon>Actinomycetes</taxon>
        <taxon>Micrococcales</taxon>
        <taxon>Dermatophilaceae</taxon>
        <taxon>Kineosphaera</taxon>
    </lineage>
</organism>
<dbReference type="OrthoDB" id="9801997at2"/>
<evidence type="ECO:0000313" key="4">
    <source>
        <dbReference type="Proteomes" id="UP000008366"/>
    </source>
</evidence>
<evidence type="ECO:0000256" key="1">
    <source>
        <dbReference type="SAM" id="MobiDB-lite"/>
    </source>
</evidence>
<dbReference type="RefSeq" id="WP_006591149.1">
    <property type="nucleotide sequence ID" value="NZ_BAHD01000007.1"/>
</dbReference>
<gene>
    <name evidence="3" type="ORF">KILIM_007_00540</name>
</gene>
<dbReference type="InterPro" id="IPR003779">
    <property type="entry name" value="CMD-like"/>
</dbReference>
<dbReference type="AlphaFoldDB" id="K6WLC7"/>
<reference evidence="3 4" key="1">
    <citation type="submission" date="2012-08" db="EMBL/GenBank/DDBJ databases">
        <title>Whole genome shotgun sequence of Kineosphaera limosa NBRC 100340.</title>
        <authorList>
            <person name="Yoshida I."/>
            <person name="Isaki S."/>
            <person name="Hosoyama A."/>
            <person name="Tsuchikane K."/>
            <person name="Katsumata H."/>
            <person name="Ando Y."/>
            <person name="Ohji S."/>
            <person name="Hamada M."/>
            <person name="Tamura T."/>
            <person name="Yamazoe A."/>
            <person name="Yamazaki S."/>
            <person name="Fujita N."/>
        </authorList>
    </citation>
    <scope>NUCLEOTIDE SEQUENCE [LARGE SCALE GENOMIC DNA]</scope>
    <source>
        <strain evidence="3 4">NBRC 100340</strain>
    </source>
</reference>
<dbReference type="InterPro" id="IPR004675">
    <property type="entry name" value="AhpD_core"/>
</dbReference>
<feature type="region of interest" description="Disordered" evidence="1">
    <location>
        <begin position="162"/>
        <end position="187"/>
    </location>
</feature>
<evidence type="ECO:0000313" key="3">
    <source>
        <dbReference type="EMBL" id="GAB94616.1"/>
    </source>
</evidence>
<dbReference type="PANTHER" id="PTHR34846:SF10">
    <property type="entry name" value="CYTOPLASMIC PROTEIN"/>
    <property type="match status" value="1"/>
</dbReference>
<dbReference type="Gene3D" id="1.20.1290.10">
    <property type="entry name" value="AhpD-like"/>
    <property type="match status" value="1"/>
</dbReference>
<name>K6WLC7_9MICO</name>